<keyword evidence="11" id="KW-1185">Reference proteome</keyword>
<dbReference type="GO" id="GO:0008408">
    <property type="term" value="F:3'-5' exonuclease activity"/>
    <property type="evidence" value="ECO:0007669"/>
    <property type="project" value="InterPro"/>
</dbReference>
<evidence type="ECO:0000256" key="1">
    <source>
        <dbReference type="ARBA" id="ARBA00010555"/>
    </source>
</evidence>
<dbReference type="GO" id="GO:0006260">
    <property type="term" value="P:DNA replication"/>
    <property type="evidence" value="ECO:0007669"/>
    <property type="project" value="UniProtKB-KW"/>
</dbReference>
<reference evidence="10 11" key="1">
    <citation type="journal article" date="2014" name="Int. J. Syst. Evol. Microbiol.">
        <title>Complete genome sequence of Corynebacterium casei LMG S-19264T (=DSM 44701T), isolated from a smear-ripened cheese.</title>
        <authorList>
            <consortium name="US DOE Joint Genome Institute (JGI-PGF)"/>
            <person name="Walter F."/>
            <person name="Albersmeier A."/>
            <person name="Kalinowski J."/>
            <person name="Ruckert C."/>
        </authorList>
    </citation>
    <scope>NUCLEOTIDE SEQUENCE [LARGE SCALE GENOMIC DNA]</scope>
    <source>
        <strain evidence="10 11">NBRC 112785</strain>
    </source>
</reference>
<evidence type="ECO:0000259" key="8">
    <source>
        <dbReference type="Pfam" id="PF00149"/>
    </source>
</evidence>
<dbReference type="CDD" id="cd00840">
    <property type="entry name" value="MPP_Mre11_N"/>
    <property type="match status" value="1"/>
</dbReference>
<keyword evidence="7" id="KW-0255">Endonuclease</keyword>
<evidence type="ECO:0000256" key="3">
    <source>
        <dbReference type="ARBA" id="ARBA00013365"/>
    </source>
</evidence>
<dbReference type="InterPro" id="IPR041796">
    <property type="entry name" value="Mre11_N"/>
</dbReference>
<comment type="subunit">
    <text evidence="2 7">Heterodimer of SbcC and SbcD.</text>
</comment>
<dbReference type="PANTHER" id="PTHR30337">
    <property type="entry name" value="COMPONENT OF ATP-DEPENDENT DSDNA EXONUCLEASE"/>
    <property type="match status" value="1"/>
</dbReference>
<dbReference type="Pfam" id="PF00149">
    <property type="entry name" value="Metallophos"/>
    <property type="match status" value="1"/>
</dbReference>
<protein>
    <recommendedName>
        <fullName evidence="3 7">Nuclease SbcCD subunit D</fullName>
    </recommendedName>
</protein>
<dbReference type="RefSeq" id="WP_233132620.1">
    <property type="nucleotide sequence ID" value="NZ_BSPO01000002.1"/>
</dbReference>
<dbReference type="NCBIfam" id="TIGR00619">
    <property type="entry name" value="sbcd"/>
    <property type="match status" value="1"/>
</dbReference>
<dbReference type="GO" id="GO:0006310">
    <property type="term" value="P:DNA recombination"/>
    <property type="evidence" value="ECO:0007669"/>
    <property type="project" value="UniProtKB-KW"/>
</dbReference>
<dbReference type="GO" id="GO:0004519">
    <property type="term" value="F:endonuclease activity"/>
    <property type="evidence" value="ECO:0007669"/>
    <property type="project" value="UniProtKB-KW"/>
</dbReference>
<keyword evidence="7" id="KW-0233">DNA recombination</keyword>
<dbReference type="EMBL" id="BSPO01000002">
    <property type="protein sequence ID" value="GLS82660.1"/>
    <property type="molecule type" value="Genomic_DNA"/>
</dbReference>
<evidence type="ECO:0000259" key="9">
    <source>
        <dbReference type="Pfam" id="PF12320"/>
    </source>
</evidence>
<dbReference type="Proteomes" id="UP001157439">
    <property type="component" value="Unassembled WGS sequence"/>
</dbReference>
<dbReference type="InterPro" id="IPR004593">
    <property type="entry name" value="SbcD"/>
</dbReference>
<comment type="similarity">
    <text evidence="1 7">Belongs to the SbcD family.</text>
</comment>
<gene>
    <name evidence="7 10" type="primary">sbcD</name>
    <name evidence="10" type="ORF">GCM10007894_06370</name>
</gene>
<dbReference type="InterPro" id="IPR026843">
    <property type="entry name" value="SbcD_C"/>
</dbReference>
<dbReference type="InterPro" id="IPR004843">
    <property type="entry name" value="Calcineurin-like_PHP"/>
</dbReference>
<evidence type="ECO:0000313" key="11">
    <source>
        <dbReference type="Proteomes" id="UP001157439"/>
    </source>
</evidence>
<dbReference type="AlphaFoldDB" id="A0AA37TTY4"/>
<keyword evidence="4 7" id="KW-0540">Nuclease</keyword>
<proteinExistence type="inferred from homology"/>
<sequence>MITIVHSSDWHLGRSFHNVSLLDDQAIWLEQILQQVIEQQADALIIAGDLYDRSVPPAAAVALFDQFIERFRCQSQAKLIVISGNHDSATRLGFAANQLKHKGIHFITSFDDMLEPIIVSNASGEQAFVYGIPYCEPLQVRHHYQCHVSHHAQAHQFLVEQIKATLDESQSNVLVSHCFVDGASGCDSERPLSIGGSDAVAWEPMQNFTYVALGHLHGAQYRGAKHIRYSGSPMAYSFSEQHHKKGCCLVLIDNEGLANVEQLPLQPKRRMRVVEGRMAELIEQAKEDPNADDYLMVRLTDTHAIMDAMNKLRSVYPNILHLEKPGMLGQIPNRPQANDQIKQSELSMFADFYQQSLGRELTHEQRSLLTELLTDLHKQDV</sequence>
<keyword evidence="7" id="KW-0235">DNA replication</keyword>
<organism evidence="10 11">
    <name type="scientific">Paraferrimonas haliotis</name>
    <dbReference type="NCBI Taxonomy" id="2013866"/>
    <lineage>
        <taxon>Bacteria</taxon>
        <taxon>Pseudomonadati</taxon>
        <taxon>Pseudomonadota</taxon>
        <taxon>Gammaproteobacteria</taxon>
        <taxon>Alteromonadales</taxon>
        <taxon>Ferrimonadaceae</taxon>
        <taxon>Paraferrimonas</taxon>
    </lineage>
</organism>
<dbReference type="InterPro" id="IPR050535">
    <property type="entry name" value="DNA_Repair-Maintenance_Comp"/>
</dbReference>
<evidence type="ECO:0000313" key="10">
    <source>
        <dbReference type="EMBL" id="GLS82660.1"/>
    </source>
</evidence>
<evidence type="ECO:0000256" key="5">
    <source>
        <dbReference type="ARBA" id="ARBA00022801"/>
    </source>
</evidence>
<dbReference type="Pfam" id="PF12320">
    <property type="entry name" value="SbcD_C"/>
    <property type="match status" value="1"/>
</dbReference>
<comment type="function">
    <text evidence="7">SbcCD cleaves DNA hairpin structures. These structures can inhibit DNA replication and are intermediates in certain DNA recombination reactions. The complex acts as a 3'-&gt;5' double strand exonuclease that can open hairpins. It also has a 5' single-strand endonuclease activity.</text>
</comment>
<feature type="domain" description="Calcineurin-like phosphoesterase" evidence="8">
    <location>
        <begin position="3"/>
        <end position="218"/>
    </location>
</feature>
<evidence type="ECO:0000256" key="7">
    <source>
        <dbReference type="RuleBase" id="RU363069"/>
    </source>
</evidence>
<dbReference type="PANTHER" id="PTHR30337:SF0">
    <property type="entry name" value="NUCLEASE SBCCD SUBUNIT D"/>
    <property type="match status" value="1"/>
</dbReference>
<evidence type="ECO:0000256" key="4">
    <source>
        <dbReference type="ARBA" id="ARBA00022722"/>
    </source>
</evidence>
<dbReference type="InterPro" id="IPR029052">
    <property type="entry name" value="Metallo-depent_PP-like"/>
</dbReference>
<evidence type="ECO:0000256" key="2">
    <source>
        <dbReference type="ARBA" id="ARBA00011322"/>
    </source>
</evidence>
<feature type="domain" description="Nuclease SbcCD subunit D C-terminal" evidence="9">
    <location>
        <begin position="268"/>
        <end position="355"/>
    </location>
</feature>
<dbReference type="SUPFAM" id="SSF56300">
    <property type="entry name" value="Metallo-dependent phosphatases"/>
    <property type="match status" value="1"/>
</dbReference>
<comment type="caution">
    <text evidence="10">The sequence shown here is derived from an EMBL/GenBank/DDBJ whole genome shotgun (WGS) entry which is preliminary data.</text>
</comment>
<name>A0AA37TTY4_9GAMM</name>
<keyword evidence="5 7" id="KW-0378">Hydrolase</keyword>
<keyword evidence="6 7" id="KW-0269">Exonuclease</keyword>
<accession>A0AA37TTY4</accession>
<evidence type="ECO:0000256" key="6">
    <source>
        <dbReference type="ARBA" id="ARBA00022839"/>
    </source>
</evidence>
<dbReference type="Gene3D" id="3.60.21.10">
    <property type="match status" value="1"/>
</dbReference>